<reference evidence="2 3" key="1">
    <citation type="submission" date="2023-06" db="EMBL/GenBank/DDBJ databases">
        <authorList>
            <person name="Oyuntsetseg B."/>
            <person name="Kim S.B."/>
        </authorList>
    </citation>
    <scope>NUCLEOTIDE SEQUENCE [LARGE SCALE GENOMIC DNA]</scope>
    <source>
        <strain evidence="2 3">4-36</strain>
    </source>
</reference>
<dbReference type="PANTHER" id="PTHR23026">
    <property type="entry name" value="NADPH NITROREDUCTASE"/>
    <property type="match status" value="1"/>
</dbReference>
<accession>A0A9Y2JL55</accession>
<dbReference type="SUPFAM" id="SSF55469">
    <property type="entry name" value="FMN-dependent nitroreductase-like"/>
    <property type="match status" value="1"/>
</dbReference>
<dbReference type="PANTHER" id="PTHR23026:SF123">
    <property type="entry name" value="NAD(P)H NITROREDUCTASE RV3131-RELATED"/>
    <property type="match status" value="1"/>
</dbReference>
<sequence length="325" mass="34205">MLDRRIPDMVTVQSAVTMALRAPSAHNAQPWSWRTGHSRLHLFAEPDRWLPQVDPDGRDLVLGCGATLHHLRLGFATFGWAAEVHRVPDAGSPDHLAIVSLRRAEPSDDEIVLAAAIPHRRTDRRRHGAWPVPGGYLDELGKAAAGEGAQLHVVADPARRRLASAIAKTAWRHAGASVPGPVPAQRTASGLPAAGGSTRAGSSVRTRPATAGASPDGDATVLLVLSTAGDDLQSRLRAGEAMSAVLLRATSLGLSSCPLTEPLLLDGVRKTVEDLVADGGAPHLVLRVGWAPANAEPLPASPRRSLADVLQPLEAPSKYHHPVSG</sequence>
<keyword evidence="3" id="KW-1185">Reference proteome</keyword>
<dbReference type="InterPro" id="IPR050627">
    <property type="entry name" value="Nitroreductase/BluB"/>
</dbReference>
<evidence type="ECO:0000313" key="2">
    <source>
        <dbReference type="EMBL" id="WIY00530.1"/>
    </source>
</evidence>
<gene>
    <name evidence="2" type="ORF">QRX60_41805</name>
</gene>
<organism evidence="2 3">
    <name type="scientific">Amycolatopsis mongoliensis</name>
    <dbReference type="NCBI Taxonomy" id="715475"/>
    <lineage>
        <taxon>Bacteria</taxon>
        <taxon>Bacillati</taxon>
        <taxon>Actinomycetota</taxon>
        <taxon>Actinomycetes</taxon>
        <taxon>Pseudonocardiales</taxon>
        <taxon>Pseudonocardiaceae</taxon>
        <taxon>Amycolatopsis</taxon>
    </lineage>
</organism>
<evidence type="ECO:0000313" key="3">
    <source>
        <dbReference type="Proteomes" id="UP001239397"/>
    </source>
</evidence>
<evidence type="ECO:0000256" key="1">
    <source>
        <dbReference type="SAM" id="MobiDB-lite"/>
    </source>
</evidence>
<protein>
    <submittedName>
        <fullName evidence="2">NAD(P)H nitroreductase</fullName>
    </submittedName>
</protein>
<dbReference type="InterPro" id="IPR000415">
    <property type="entry name" value="Nitroreductase-like"/>
</dbReference>
<dbReference type="KEGG" id="amog:QRX60_41805"/>
<name>A0A9Y2JL55_9PSEU</name>
<dbReference type="Proteomes" id="UP001239397">
    <property type="component" value="Chromosome"/>
</dbReference>
<dbReference type="NCBIfam" id="NF047509">
    <property type="entry name" value="Rv3131_FMN_oxido"/>
    <property type="match status" value="1"/>
</dbReference>
<dbReference type="RefSeq" id="WP_285996996.1">
    <property type="nucleotide sequence ID" value="NZ_CP127295.1"/>
</dbReference>
<proteinExistence type="predicted"/>
<dbReference type="AlphaFoldDB" id="A0A9Y2JL55"/>
<dbReference type="EMBL" id="CP127295">
    <property type="protein sequence ID" value="WIY00530.1"/>
    <property type="molecule type" value="Genomic_DNA"/>
</dbReference>
<dbReference type="Gene3D" id="3.40.109.10">
    <property type="entry name" value="NADH Oxidase"/>
    <property type="match status" value="1"/>
</dbReference>
<feature type="region of interest" description="Disordered" evidence="1">
    <location>
        <begin position="174"/>
        <end position="217"/>
    </location>
</feature>
<dbReference type="GO" id="GO:0016491">
    <property type="term" value="F:oxidoreductase activity"/>
    <property type="evidence" value="ECO:0007669"/>
    <property type="project" value="InterPro"/>
</dbReference>